<evidence type="ECO:0000256" key="8">
    <source>
        <dbReference type="ARBA" id="ARBA00022801"/>
    </source>
</evidence>
<keyword evidence="7" id="KW-0227">DNA damage</keyword>
<dbReference type="PANTHER" id="PTHR33693:SF1">
    <property type="entry name" value="TYPE-4 URACIL-DNA GLYCOSYLASE"/>
    <property type="match status" value="1"/>
</dbReference>
<evidence type="ECO:0000256" key="6">
    <source>
        <dbReference type="ARBA" id="ARBA00022723"/>
    </source>
</evidence>
<dbReference type="InterPro" id="IPR005122">
    <property type="entry name" value="Uracil-DNA_glycosylase-like"/>
</dbReference>
<accession>A0A554X406</accession>
<evidence type="ECO:0000256" key="4">
    <source>
        <dbReference type="ARBA" id="ARBA00019403"/>
    </source>
</evidence>
<keyword evidence="15" id="KW-1185">Reference proteome</keyword>
<dbReference type="GO" id="GO:0046872">
    <property type="term" value="F:metal ion binding"/>
    <property type="evidence" value="ECO:0007669"/>
    <property type="project" value="UniProtKB-KW"/>
</dbReference>
<evidence type="ECO:0000256" key="3">
    <source>
        <dbReference type="ARBA" id="ARBA00012030"/>
    </source>
</evidence>
<dbReference type="SMART" id="SM00987">
    <property type="entry name" value="UreE_C"/>
    <property type="match status" value="1"/>
</dbReference>
<evidence type="ECO:0000256" key="2">
    <source>
        <dbReference type="ARBA" id="ARBA00006521"/>
    </source>
</evidence>
<comment type="catalytic activity">
    <reaction evidence="1">
        <text>Hydrolyzes single-stranded DNA or mismatched double-stranded DNA and polynucleotides, releasing free uracil.</text>
        <dbReference type="EC" id="3.2.2.27"/>
    </reaction>
</comment>
<dbReference type="EMBL" id="VJOM01000021">
    <property type="protein sequence ID" value="TSE30581.1"/>
    <property type="molecule type" value="Genomic_DNA"/>
</dbReference>
<dbReference type="SMART" id="SM00986">
    <property type="entry name" value="UDG"/>
    <property type="match status" value="1"/>
</dbReference>
<feature type="region of interest" description="Disordered" evidence="12">
    <location>
        <begin position="29"/>
        <end position="150"/>
    </location>
</feature>
<dbReference type="PANTHER" id="PTHR33693">
    <property type="entry name" value="TYPE-5 URACIL-DNA GLYCOSYLASE"/>
    <property type="match status" value="1"/>
</dbReference>
<dbReference type="GO" id="GO:0004844">
    <property type="term" value="F:uracil DNA N-glycosylase activity"/>
    <property type="evidence" value="ECO:0007669"/>
    <property type="project" value="UniProtKB-EC"/>
</dbReference>
<dbReference type="InterPro" id="IPR005273">
    <property type="entry name" value="Ura-DNA_glyco_family4"/>
</dbReference>
<comment type="similarity">
    <text evidence="2">Belongs to the uracil-DNA glycosylase (UDG) superfamily. Type 4 (UDGa) family.</text>
</comment>
<dbReference type="STRING" id="307486.GCA_000807215_02600"/>
<keyword evidence="6" id="KW-0479">Metal-binding</keyword>
<evidence type="ECO:0000256" key="9">
    <source>
        <dbReference type="ARBA" id="ARBA00023004"/>
    </source>
</evidence>
<evidence type="ECO:0000256" key="5">
    <source>
        <dbReference type="ARBA" id="ARBA00022485"/>
    </source>
</evidence>
<evidence type="ECO:0000313" key="14">
    <source>
        <dbReference type="EMBL" id="TSE30581.1"/>
    </source>
</evidence>
<feature type="compositionally biased region" description="Low complexity" evidence="12">
    <location>
        <begin position="132"/>
        <end position="150"/>
    </location>
</feature>
<keyword evidence="8" id="KW-0378">Hydrolase</keyword>
<dbReference type="InterPro" id="IPR036895">
    <property type="entry name" value="Uracil-DNA_glycosylase-like_sf"/>
</dbReference>
<feature type="compositionally biased region" description="Low complexity" evidence="12">
    <location>
        <begin position="59"/>
        <end position="83"/>
    </location>
</feature>
<dbReference type="NCBIfam" id="TIGR00758">
    <property type="entry name" value="UDG_fam4"/>
    <property type="match status" value="1"/>
</dbReference>
<dbReference type="Gene3D" id="3.40.470.10">
    <property type="entry name" value="Uracil-DNA glycosylase-like domain"/>
    <property type="match status" value="1"/>
</dbReference>
<name>A0A554X406_9BURK</name>
<keyword evidence="10" id="KW-0411">Iron-sulfur</keyword>
<dbReference type="GO" id="GO:0006281">
    <property type="term" value="P:DNA repair"/>
    <property type="evidence" value="ECO:0007669"/>
    <property type="project" value="UniProtKB-KW"/>
</dbReference>
<dbReference type="InterPro" id="IPR051536">
    <property type="entry name" value="UDG_Type-4/5"/>
</dbReference>
<dbReference type="GO" id="GO:0051539">
    <property type="term" value="F:4 iron, 4 sulfur cluster binding"/>
    <property type="evidence" value="ECO:0007669"/>
    <property type="project" value="UniProtKB-KW"/>
</dbReference>
<keyword evidence="11" id="KW-0234">DNA repair</keyword>
<proteinExistence type="inferred from homology"/>
<evidence type="ECO:0000256" key="10">
    <source>
        <dbReference type="ARBA" id="ARBA00023014"/>
    </source>
</evidence>
<keyword evidence="5" id="KW-0004">4Fe-4S</keyword>
<feature type="domain" description="Uracil-DNA glycosylase-like" evidence="13">
    <location>
        <begin position="186"/>
        <end position="347"/>
    </location>
</feature>
<protein>
    <recommendedName>
        <fullName evidence="4">Type-4 uracil-DNA glycosylase</fullName>
        <ecNumber evidence="3">3.2.2.27</ecNumber>
    </recommendedName>
</protein>
<organism evidence="14 15">
    <name type="scientific">Tepidimonas taiwanensis</name>
    <dbReference type="NCBI Taxonomy" id="307486"/>
    <lineage>
        <taxon>Bacteria</taxon>
        <taxon>Pseudomonadati</taxon>
        <taxon>Pseudomonadota</taxon>
        <taxon>Betaproteobacteria</taxon>
        <taxon>Burkholderiales</taxon>
        <taxon>Tepidimonas</taxon>
    </lineage>
</organism>
<dbReference type="SUPFAM" id="SSF52141">
    <property type="entry name" value="Uracil-DNA glycosylase-like"/>
    <property type="match status" value="1"/>
</dbReference>
<dbReference type="RefSeq" id="WP_082007650.1">
    <property type="nucleotide sequence ID" value="NZ_CP083911.1"/>
</dbReference>
<dbReference type="CDD" id="cd10030">
    <property type="entry name" value="UDG-F4_TTUDGA_SPO1dp_like"/>
    <property type="match status" value="1"/>
</dbReference>
<evidence type="ECO:0000256" key="11">
    <source>
        <dbReference type="ARBA" id="ARBA00023204"/>
    </source>
</evidence>
<evidence type="ECO:0000259" key="13">
    <source>
        <dbReference type="SMART" id="SM00986"/>
    </source>
</evidence>
<sequence length="360" mass="37610">MTLPRALPHLDERRTAMLAEMGVSPWWAPRALLPRPPTSADASTPAARGTTHRQPQAGSAAAAASPATTAVPASASPAAVSPSDVPTRPAAIHPPLAADGSSARGASEPAATTARGVALPAQPARSADVHGPASAPSRPSAPPANAAALTDPTPDAIATLGWDALEAAIHACQRCALAQCRQRAVPGVGDRQPDWLIVGEAPGEEEDRQGEPFVGRAGQLLDRMLAAMGLRRGEGVYIANVIKCRPPRNRNPEPEEIARCTPYLLRQIALLRPRLVLAMGRFAAHTLLAEGGCDSPEALLRTPLGRLRGRVHHARLGEQTLPVIVTYHPAYLLRSPAEKAKAWADLCLALETADGLGARG</sequence>
<dbReference type="Pfam" id="PF03167">
    <property type="entry name" value="UDG"/>
    <property type="match status" value="1"/>
</dbReference>
<comment type="caution">
    <text evidence="14">The sequence shown here is derived from an EMBL/GenBank/DDBJ whole genome shotgun (WGS) entry which is preliminary data.</text>
</comment>
<evidence type="ECO:0000313" key="15">
    <source>
        <dbReference type="Proteomes" id="UP000317763"/>
    </source>
</evidence>
<evidence type="ECO:0000256" key="7">
    <source>
        <dbReference type="ARBA" id="ARBA00022763"/>
    </source>
</evidence>
<keyword evidence="9" id="KW-0408">Iron</keyword>
<gene>
    <name evidence="14" type="ORF">Ttaiw_01838</name>
</gene>
<evidence type="ECO:0000256" key="12">
    <source>
        <dbReference type="SAM" id="MobiDB-lite"/>
    </source>
</evidence>
<evidence type="ECO:0000256" key="1">
    <source>
        <dbReference type="ARBA" id="ARBA00001400"/>
    </source>
</evidence>
<dbReference type="AlphaFoldDB" id="A0A554X406"/>
<dbReference type="EC" id="3.2.2.27" evidence="3"/>
<reference evidence="14 15" key="1">
    <citation type="submission" date="2019-07" db="EMBL/GenBank/DDBJ databases">
        <title>Tepidimonas taiwanensis I1-1 draft genome.</title>
        <authorList>
            <person name="Da Costa M.S."/>
            <person name="Froufe H.J.C."/>
            <person name="Egas C."/>
            <person name="Albuquerque L."/>
        </authorList>
    </citation>
    <scope>NUCLEOTIDE SEQUENCE [LARGE SCALE GENOMIC DNA]</scope>
    <source>
        <strain evidence="14 15">I1-1</strain>
    </source>
</reference>
<dbReference type="Proteomes" id="UP000317763">
    <property type="component" value="Unassembled WGS sequence"/>
</dbReference>
<feature type="compositionally biased region" description="Low complexity" evidence="12">
    <location>
        <begin position="38"/>
        <end position="48"/>
    </location>
</feature>